<dbReference type="AlphaFoldDB" id="A0A4U8UGM6"/>
<accession>A0A4U8UGM6</accession>
<reference evidence="1 2" key="1">
    <citation type="journal article" date="2015" name="Genome Biol.">
        <title>Comparative genomics of Steinernema reveals deeply conserved gene regulatory networks.</title>
        <authorList>
            <person name="Dillman A.R."/>
            <person name="Macchietto M."/>
            <person name="Porter C.F."/>
            <person name="Rogers A."/>
            <person name="Williams B."/>
            <person name="Antoshechkin I."/>
            <person name="Lee M.M."/>
            <person name="Goodwin Z."/>
            <person name="Lu X."/>
            <person name="Lewis E.E."/>
            <person name="Goodrich-Blair H."/>
            <person name="Stock S.P."/>
            <person name="Adams B.J."/>
            <person name="Sternberg P.W."/>
            <person name="Mortazavi A."/>
        </authorList>
    </citation>
    <scope>NUCLEOTIDE SEQUENCE [LARGE SCALE GENOMIC DNA]</scope>
    <source>
        <strain evidence="1 2">ALL</strain>
    </source>
</reference>
<proteinExistence type="predicted"/>
<comment type="caution">
    <text evidence="1">The sequence shown here is derived from an EMBL/GenBank/DDBJ whole genome shotgun (WGS) entry which is preliminary data.</text>
</comment>
<reference evidence="1 2" key="2">
    <citation type="journal article" date="2019" name="G3 (Bethesda)">
        <title>Hybrid Assembly of the Genome of the Entomopathogenic Nematode Steinernema carpocapsae Identifies the X-Chromosome.</title>
        <authorList>
            <person name="Serra L."/>
            <person name="Macchietto M."/>
            <person name="Macias-Munoz A."/>
            <person name="McGill C.J."/>
            <person name="Rodriguez I.M."/>
            <person name="Rodriguez B."/>
            <person name="Murad R."/>
            <person name="Mortazavi A."/>
        </authorList>
    </citation>
    <scope>NUCLEOTIDE SEQUENCE [LARGE SCALE GENOMIC DNA]</scope>
    <source>
        <strain evidence="1 2">ALL</strain>
    </source>
</reference>
<name>A0A4U8UGM6_STECR</name>
<organism evidence="1 2">
    <name type="scientific">Steinernema carpocapsae</name>
    <name type="common">Entomopathogenic nematode</name>
    <dbReference type="NCBI Taxonomy" id="34508"/>
    <lineage>
        <taxon>Eukaryota</taxon>
        <taxon>Metazoa</taxon>
        <taxon>Ecdysozoa</taxon>
        <taxon>Nematoda</taxon>
        <taxon>Chromadorea</taxon>
        <taxon>Rhabditida</taxon>
        <taxon>Tylenchina</taxon>
        <taxon>Panagrolaimomorpha</taxon>
        <taxon>Strongyloidoidea</taxon>
        <taxon>Steinernematidae</taxon>
        <taxon>Steinernema</taxon>
    </lineage>
</organism>
<sequence length="93" mass="10315">MQSIILRDMMECITLLLSSTPVLHSIILHQMMECITLLLSSTPVLHSIILRQMMECFTLFASVHSGGAIRNIGIIRWIAPTPLAVLEQSATLV</sequence>
<protein>
    <submittedName>
        <fullName evidence="1">Uncharacterized protein</fullName>
    </submittedName>
</protein>
<keyword evidence="2" id="KW-1185">Reference proteome</keyword>
<gene>
    <name evidence="1" type="ORF">L596_000017</name>
</gene>
<dbReference type="EMBL" id="AZBU02000001">
    <property type="protein sequence ID" value="TMS32132.1"/>
    <property type="molecule type" value="Genomic_DNA"/>
</dbReference>
<evidence type="ECO:0000313" key="1">
    <source>
        <dbReference type="EMBL" id="TMS32132.1"/>
    </source>
</evidence>
<evidence type="ECO:0000313" key="2">
    <source>
        <dbReference type="Proteomes" id="UP000298663"/>
    </source>
</evidence>
<dbReference type="Proteomes" id="UP000298663">
    <property type="component" value="Unassembled WGS sequence"/>
</dbReference>